<proteinExistence type="predicted"/>
<gene>
    <name evidence="2" type="ORF">FHU29_003049</name>
</gene>
<dbReference type="Gene3D" id="3.30.420.180">
    <property type="entry name" value="CobE/GbiG C-terminal domain"/>
    <property type="match status" value="1"/>
</dbReference>
<dbReference type="InterPro" id="IPR036518">
    <property type="entry name" value="CobE/GbiG_C_sf"/>
</dbReference>
<dbReference type="Proteomes" id="UP000567922">
    <property type="component" value="Unassembled WGS sequence"/>
</dbReference>
<reference evidence="2 3" key="1">
    <citation type="submission" date="2020-08" db="EMBL/GenBank/DDBJ databases">
        <title>Sequencing the genomes of 1000 actinobacteria strains.</title>
        <authorList>
            <person name="Klenk H.-P."/>
        </authorList>
    </citation>
    <scope>NUCLEOTIDE SEQUENCE [LARGE SCALE GENOMIC DNA]</scope>
    <source>
        <strain evidence="2 3">DSM 45258</strain>
    </source>
</reference>
<dbReference type="InterPro" id="IPR002750">
    <property type="entry name" value="CobE/GbiG_C"/>
</dbReference>
<evidence type="ECO:0000313" key="3">
    <source>
        <dbReference type="Proteomes" id="UP000567922"/>
    </source>
</evidence>
<comment type="caution">
    <text evidence="2">The sequence shown here is derived from an EMBL/GenBank/DDBJ whole genome shotgun (WGS) entry which is preliminary data.</text>
</comment>
<dbReference type="AlphaFoldDB" id="A0A839RPW8"/>
<evidence type="ECO:0000259" key="1">
    <source>
        <dbReference type="Pfam" id="PF01890"/>
    </source>
</evidence>
<feature type="domain" description="CobE/GbiG C-terminal" evidence="1">
    <location>
        <begin position="9"/>
        <end position="108"/>
    </location>
</feature>
<dbReference type="GO" id="GO:0009236">
    <property type="term" value="P:cobalamin biosynthetic process"/>
    <property type="evidence" value="ECO:0007669"/>
    <property type="project" value="InterPro"/>
</dbReference>
<dbReference type="OrthoDB" id="3297647at2"/>
<dbReference type="Pfam" id="PF01890">
    <property type="entry name" value="CbiG_C"/>
    <property type="match status" value="1"/>
</dbReference>
<evidence type="ECO:0000313" key="2">
    <source>
        <dbReference type="EMBL" id="MBB3038580.1"/>
    </source>
</evidence>
<dbReference type="EMBL" id="JACHWS010000003">
    <property type="protein sequence ID" value="MBB3038580.1"/>
    <property type="molecule type" value="Genomic_DNA"/>
</dbReference>
<sequence>MTVPATIAAAGIGVSLRAQADDVTTMLRGLAEQAGIVTFDAVGTLDQRKHLPALVDGVQNFGLIAVKGFAAAVLDDIPVPHPSLRVASHTGTASVAEAAAICAALRYAEAVAHTEYVLGESCVYGTCCDSAWRKDLIPVMAALGPDVHACIHVRVPKTTGNLVTGAVAVASWRHP</sequence>
<name>A0A839RPW8_9ACTN</name>
<protein>
    <recommendedName>
        <fullName evidence="1">CobE/GbiG C-terminal domain-containing protein</fullName>
    </recommendedName>
</protein>
<keyword evidence="3" id="KW-1185">Reference proteome</keyword>
<dbReference type="RefSeq" id="WP_064440499.1">
    <property type="nucleotide sequence ID" value="NZ_BDDI01000008.1"/>
</dbReference>
<dbReference type="SUPFAM" id="SSF159664">
    <property type="entry name" value="CobE/GbiG C-terminal domain-like"/>
    <property type="match status" value="1"/>
</dbReference>
<accession>A0A839RPW8</accession>
<organism evidence="2 3">
    <name type="scientific">Hoyosella altamirensis</name>
    <dbReference type="NCBI Taxonomy" id="616997"/>
    <lineage>
        <taxon>Bacteria</taxon>
        <taxon>Bacillati</taxon>
        <taxon>Actinomycetota</taxon>
        <taxon>Actinomycetes</taxon>
        <taxon>Mycobacteriales</taxon>
        <taxon>Hoyosellaceae</taxon>
        <taxon>Hoyosella</taxon>
    </lineage>
</organism>